<dbReference type="AlphaFoldDB" id="A0A645HDH1"/>
<proteinExistence type="predicted"/>
<name>A0A645HDH1_9ZZZZ</name>
<feature type="region of interest" description="Disordered" evidence="1">
    <location>
        <begin position="1"/>
        <end position="58"/>
    </location>
</feature>
<gene>
    <name evidence="2" type="ORF">SDC9_184593</name>
</gene>
<feature type="compositionally biased region" description="Basic and acidic residues" evidence="1">
    <location>
        <begin position="22"/>
        <end position="44"/>
    </location>
</feature>
<accession>A0A645HDH1</accession>
<comment type="caution">
    <text evidence="2">The sequence shown here is derived from an EMBL/GenBank/DDBJ whole genome shotgun (WGS) entry which is preliminary data.</text>
</comment>
<sequence>MEQKFCAVPLASRPGNVGPAEFDGKLNRLSRELPDREVSPDHRSTRPGGAYDEDALFDGGLDSLKLPLRQRAGPGKRFGQDILRKKSVRQQYGNKQNVDSFLHDDRPLRRGCHKGRIVFRWQKSFRSSDTVPSRRGHHNRRH</sequence>
<dbReference type="EMBL" id="VSSQ01091549">
    <property type="protein sequence ID" value="MPN37077.1"/>
    <property type="molecule type" value="Genomic_DNA"/>
</dbReference>
<protein>
    <submittedName>
        <fullName evidence="2">Uncharacterized protein</fullName>
    </submittedName>
</protein>
<organism evidence="2">
    <name type="scientific">bioreactor metagenome</name>
    <dbReference type="NCBI Taxonomy" id="1076179"/>
    <lineage>
        <taxon>unclassified sequences</taxon>
        <taxon>metagenomes</taxon>
        <taxon>ecological metagenomes</taxon>
    </lineage>
</organism>
<evidence type="ECO:0000256" key="1">
    <source>
        <dbReference type="SAM" id="MobiDB-lite"/>
    </source>
</evidence>
<evidence type="ECO:0000313" key="2">
    <source>
        <dbReference type="EMBL" id="MPN37077.1"/>
    </source>
</evidence>
<reference evidence="2" key="1">
    <citation type="submission" date="2019-08" db="EMBL/GenBank/DDBJ databases">
        <authorList>
            <person name="Kucharzyk K."/>
            <person name="Murdoch R.W."/>
            <person name="Higgins S."/>
            <person name="Loffler F."/>
        </authorList>
    </citation>
    <scope>NUCLEOTIDE SEQUENCE</scope>
</reference>